<name>A0A427B0H5_ENSVE</name>
<evidence type="ECO:0000313" key="2">
    <source>
        <dbReference type="EMBL" id="RRT81990.1"/>
    </source>
</evidence>
<proteinExistence type="predicted"/>
<gene>
    <name evidence="2" type="ORF">B296_00020284</name>
</gene>
<evidence type="ECO:0000256" key="1">
    <source>
        <dbReference type="SAM" id="MobiDB-lite"/>
    </source>
</evidence>
<comment type="caution">
    <text evidence="2">The sequence shown here is derived from an EMBL/GenBank/DDBJ whole genome shotgun (WGS) entry which is preliminary data.</text>
</comment>
<sequence length="60" mass="6445">VATARPFPSPPLSLPSAPYCPRRPSLDSLPSHRLAVSSHITDVKPRAIRYMSATSTGTKT</sequence>
<feature type="non-terminal residue" evidence="2">
    <location>
        <position position="1"/>
    </location>
</feature>
<reference evidence="2 3" key="1">
    <citation type="journal article" date="2014" name="Agronomy (Basel)">
        <title>A Draft Genome Sequence for Ensete ventricosum, the Drought-Tolerant Tree Against Hunger.</title>
        <authorList>
            <person name="Harrison J."/>
            <person name="Moore K.A."/>
            <person name="Paszkiewicz K."/>
            <person name="Jones T."/>
            <person name="Grant M."/>
            <person name="Ambacheew D."/>
            <person name="Muzemil S."/>
            <person name="Studholme D.J."/>
        </authorList>
    </citation>
    <scope>NUCLEOTIDE SEQUENCE [LARGE SCALE GENOMIC DNA]</scope>
</reference>
<dbReference type="EMBL" id="AMZH03000781">
    <property type="protein sequence ID" value="RRT81990.1"/>
    <property type="molecule type" value="Genomic_DNA"/>
</dbReference>
<protein>
    <submittedName>
        <fullName evidence="2">Uncharacterized protein</fullName>
    </submittedName>
</protein>
<dbReference type="Proteomes" id="UP000287651">
    <property type="component" value="Unassembled WGS sequence"/>
</dbReference>
<accession>A0A427B0H5</accession>
<feature type="region of interest" description="Disordered" evidence="1">
    <location>
        <begin position="1"/>
        <end position="20"/>
    </location>
</feature>
<evidence type="ECO:0000313" key="3">
    <source>
        <dbReference type="Proteomes" id="UP000287651"/>
    </source>
</evidence>
<organism evidence="2 3">
    <name type="scientific">Ensete ventricosum</name>
    <name type="common">Abyssinian banana</name>
    <name type="synonym">Musa ensete</name>
    <dbReference type="NCBI Taxonomy" id="4639"/>
    <lineage>
        <taxon>Eukaryota</taxon>
        <taxon>Viridiplantae</taxon>
        <taxon>Streptophyta</taxon>
        <taxon>Embryophyta</taxon>
        <taxon>Tracheophyta</taxon>
        <taxon>Spermatophyta</taxon>
        <taxon>Magnoliopsida</taxon>
        <taxon>Liliopsida</taxon>
        <taxon>Zingiberales</taxon>
        <taxon>Musaceae</taxon>
        <taxon>Ensete</taxon>
    </lineage>
</organism>
<dbReference type="AlphaFoldDB" id="A0A427B0H5"/>